<dbReference type="AlphaFoldDB" id="A0A381SAZ6"/>
<evidence type="ECO:0000313" key="2">
    <source>
        <dbReference type="EMBL" id="SVA01252.1"/>
    </source>
</evidence>
<dbReference type="InterPro" id="IPR001466">
    <property type="entry name" value="Beta-lactam-related"/>
</dbReference>
<dbReference type="Gene3D" id="3.40.710.10">
    <property type="entry name" value="DD-peptidase/beta-lactamase superfamily"/>
    <property type="match status" value="1"/>
</dbReference>
<reference evidence="2" key="1">
    <citation type="submission" date="2018-05" db="EMBL/GenBank/DDBJ databases">
        <authorList>
            <person name="Lanie J.A."/>
            <person name="Ng W.-L."/>
            <person name="Kazmierczak K.M."/>
            <person name="Andrzejewski T.M."/>
            <person name="Davidsen T.M."/>
            <person name="Wayne K.J."/>
            <person name="Tettelin H."/>
            <person name="Glass J.I."/>
            <person name="Rusch D."/>
            <person name="Podicherti R."/>
            <person name="Tsui H.-C.T."/>
            <person name="Winkler M.E."/>
        </authorList>
    </citation>
    <scope>NUCLEOTIDE SEQUENCE</scope>
</reference>
<feature type="domain" description="Beta-lactamase-related" evidence="1">
    <location>
        <begin position="183"/>
        <end position="336"/>
    </location>
</feature>
<organism evidence="2">
    <name type="scientific">marine metagenome</name>
    <dbReference type="NCBI Taxonomy" id="408172"/>
    <lineage>
        <taxon>unclassified sequences</taxon>
        <taxon>metagenomes</taxon>
        <taxon>ecological metagenomes</taxon>
    </lineage>
</organism>
<proteinExistence type="predicted"/>
<dbReference type="SUPFAM" id="SSF56601">
    <property type="entry name" value="beta-lactamase/transpeptidase-like"/>
    <property type="match status" value="1"/>
</dbReference>
<dbReference type="PANTHER" id="PTHR43283:SF7">
    <property type="entry name" value="BETA-LACTAMASE-RELATED DOMAIN-CONTAINING PROTEIN"/>
    <property type="match status" value="1"/>
</dbReference>
<dbReference type="EMBL" id="UINC01002884">
    <property type="protein sequence ID" value="SVA01252.1"/>
    <property type="molecule type" value="Genomic_DNA"/>
</dbReference>
<sequence length="493" mass="53818">MKQRVVIGLCGFVWVLLAQVAWSENASFSFDIDSDGEAGALTDGLLLLRHLFGFSGSSLTDGVVASNATRSSAADIEAYLSGYSSNVDIDRDESNGALTDGLLFLRYLFGFRGETLVNGAIGDDAVRSSSGQIESYLDDWTPTVDANDQSWGLTRTNAASQGLNEDGVVDVLAHIFGDAATQAVMLVRNGYVVGERYADGYDASDLGTSWSVAKSLYAAAVGIAIDEGWITSLDQRASDFLSEWKGTDKENIPIRVLLEMRAGLPGEGTDLFSQADQSAFALNQDLVDQPGATFRYSNATSQLLEPILRRATGEDAHSYLTNKILTPIGIDRSDVGLWFDPTGINPMTYCCIDMRPEDFARFGLMFARGGRWAGTRILSSDFVSQSLTAQSDYYGLHWWILNANYFGGYTPPVQVKAAHGLNGQHIYVWSQEDIVLVVLTIYQPPTNGDYVLSLSNWPRTCEARNTCNSSTGEEVESYSEWQLIRLLATLVSE</sequence>
<dbReference type="InterPro" id="IPR012338">
    <property type="entry name" value="Beta-lactam/transpept-like"/>
</dbReference>
<evidence type="ECO:0000259" key="1">
    <source>
        <dbReference type="Pfam" id="PF00144"/>
    </source>
</evidence>
<dbReference type="Pfam" id="PF00144">
    <property type="entry name" value="Beta-lactamase"/>
    <property type="match status" value="1"/>
</dbReference>
<gene>
    <name evidence="2" type="ORF">METZ01_LOCUS54106</name>
</gene>
<dbReference type="InterPro" id="IPR050789">
    <property type="entry name" value="Diverse_Enzym_Activities"/>
</dbReference>
<accession>A0A381SAZ6</accession>
<name>A0A381SAZ6_9ZZZZ</name>
<protein>
    <recommendedName>
        <fullName evidence="1">Beta-lactamase-related domain-containing protein</fullName>
    </recommendedName>
</protein>
<dbReference type="PANTHER" id="PTHR43283">
    <property type="entry name" value="BETA-LACTAMASE-RELATED"/>
    <property type="match status" value="1"/>
</dbReference>